<feature type="region of interest" description="Disordered" evidence="1">
    <location>
        <begin position="182"/>
        <end position="206"/>
    </location>
</feature>
<keyword evidence="2" id="KW-0472">Membrane</keyword>
<accession>A0ABQ1BL95</accession>
<keyword evidence="4" id="KW-1185">Reference proteome</keyword>
<gene>
    <name evidence="3" type="ORF">MKUB_19610</name>
</gene>
<name>A0ABQ1BL95_9MYCO</name>
<keyword evidence="2" id="KW-0812">Transmembrane</keyword>
<evidence type="ECO:0000313" key="4">
    <source>
        <dbReference type="Proteomes" id="UP000465306"/>
    </source>
</evidence>
<dbReference type="EMBL" id="BLKU01000003">
    <property type="protein sequence ID" value="GFG64471.1"/>
    <property type="molecule type" value="Genomic_DNA"/>
</dbReference>
<evidence type="ECO:0008006" key="5">
    <source>
        <dbReference type="Google" id="ProtNLM"/>
    </source>
</evidence>
<comment type="caution">
    <text evidence="3">The sequence shown here is derived from an EMBL/GenBank/DDBJ whole genome shotgun (WGS) entry which is preliminary data.</text>
</comment>
<organism evidence="3 4">
    <name type="scientific">Mycobacterium kubicae</name>
    <dbReference type="NCBI Taxonomy" id="120959"/>
    <lineage>
        <taxon>Bacteria</taxon>
        <taxon>Bacillati</taxon>
        <taxon>Actinomycetota</taxon>
        <taxon>Actinomycetes</taxon>
        <taxon>Mycobacteriales</taxon>
        <taxon>Mycobacteriaceae</taxon>
        <taxon>Mycobacterium</taxon>
        <taxon>Mycobacterium simiae complex</taxon>
    </lineage>
</organism>
<proteinExistence type="predicted"/>
<evidence type="ECO:0000256" key="2">
    <source>
        <dbReference type="SAM" id="Phobius"/>
    </source>
</evidence>
<feature type="transmembrane region" description="Helical" evidence="2">
    <location>
        <begin position="21"/>
        <end position="46"/>
    </location>
</feature>
<evidence type="ECO:0000256" key="1">
    <source>
        <dbReference type="SAM" id="MobiDB-lite"/>
    </source>
</evidence>
<feature type="transmembrane region" description="Helical" evidence="2">
    <location>
        <begin position="151"/>
        <end position="173"/>
    </location>
</feature>
<sequence>MLLLKQKWHKIFGMQADKRRRLHYALGAALLIVGALLTMILFATAAKRITTRVPTDVEVFSDGQRSMLRVRAGETKTIYAKGSSGHDVRCTIYAAPLPTPNLSPYDFRLRPTQWRAVYRFTPQADGNYAVSCTGPADARYAVGEYIGAEQFTVPLAGIGAGVVLMLAGTVVLARTAMKKPTDLAAKEPLPQQNRIPPTPDPPSQGP</sequence>
<feature type="compositionally biased region" description="Pro residues" evidence="1">
    <location>
        <begin position="196"/>
        <end position="206"/>
    </location>
</feature>
<keyword evidence="2" id="KW-1133">Transmembrane helix</keyword>
<dbReference type="Proteomes" id="UP000465306">
    <property type="component" value="Unassembled WGS sequence"/>
</dbReference>
<evidence type="ECO:0000313" key="3">
    <source>
        <dbReference type="EMBL" id="GFG64471.1"/>
    </source>
</evidence>
<reference evidence="3 4" key="1">
    <citation type="journal article" date="2019" name="Emerg. Microbes Infect.">
        <title>Comprehensive subspecies identification of 175 nontuberculous mycobacteria species based on 7547 genomic profiles.</title>
        <authorList>
            <person name="Matsumoto Y."/>
            <person name="Kinjo T."/>
            <person name="Motooka D."/>
            <person name="Nabeya D."/>
            <person name="Jung N."/>
            <person name="Uechi K."/>
            <person name="Horii T."/>
            <person name="Iida T."/>
            <person name="Fujita J."/>
            <person name="Nakamura S."/>
        </authorList>
    </citation>
    <scope>NUCLEOTIDE SEQUENCE [LARGE SCALE GENOMIC DNA]</scope>
    <source>
        <strain evidence="3 4">JCM 13573</strain>
    </source>
</reference>
<protein>
    <recommendedName>
        <fullName evidence="5">DUF3592 domain-containing protein</fullName>
    </recommendedName>
</protein>